<dbReference type="SMART" id="SM01329">
    <property type="entry name" value="Iso_dh"/>
    <property type="match status" value="1"/>
</dbReference>
<dbReference type="STRING" id="224999.GCA_001485475_00739"/>
<dbReference type="SUPFAM" id="SSF53659">
    <property type="entry name" value="Isocitrate/Isopropylmalate dehydrogenase-like"/>
    <property type="match status" value="1"/>
</dbReference>
<dbReference type="GO" id="GO:0006102">
    <property type="term" value="P:isocitrate metabolic process"/>
    <property type="evidence" value="ECO:0007669"/>
    <property type="project" value="TreeGrafter"/>
</dbReference>
<evidence type="ECO:0000313" key="4">
    <source>
        <dbReference type="EMBL" id="GAQ24733.1"/>
    </source>
</evidence>
<evidence type="ECO:0000256" key="1">
    <source>
        <dbReference type="ARBA" id="ARBA00007769"/>
    </source>
</evidence>
<dbReference type="InterPro" id="IPR024084">
    <property type="entry name" value="IsoPropMal-DH-like_dom"/>
</dbReference>
<dbReference type="FunFam" id="3.40.718.10:FF:000014">
    <property type="entry name" value="Isocitrate dehydrogenase (NAD(+))"/>
    <property type="match status" value="1"/>
</dbReference>
<dbReference type="OrthoDB" id="9806254at2"/>
<protein>
    <submittedName>
        <fullName evidence="4">Isocitrate dehydrogenase</fullName>
    </submittedName>
</protein>
<reference evidence="4" key="1">
    <citation type="journal article" date="2016" name="Genome Announc.">
        <title>Draft Genome Sequence of the Syntrophic Lactate-Degrading Bacterium Tepidanaerobacter syntrophicus JLT.</title>
        <authorList>
            <person name="Matsuura N."/>
            <person name="Ohashi A."/>
            <person name="Tourlousse D.M."/>
            <person name="Sekiguchi Y."/>
        </authorList>
    </citation>
    <scope>NUCLEOTIDE SEQUENCE [LARGE SCALE GENOMIC DNA]</scope>
    <source>
        <strain evidence="4">JL</strain>
    </source>
</reference>
<dbReference type="GO" id="GO:0051287">
    <property type="term" value="F:NAD binding"/>
    <property type="evidence" value="ECO:0007669"/>
    <property type="project" value="InterPro"/>
</dbReference>
<dbReference type="InterPro" id="IPR019818">
    <property type="entry name" value="IsoCit/isopropylmalate_DH_CS"/>
</dbReference>
<evidence type="ECO:0000313" key="5">
    <source>
        <dbReference type="Proteomes" id="UP000062160"/>
    </source>
</evidence>
<name>A0A0U9HDI4_9FIRM</name>
<dbReference type="PANTHER" id="PTHR11835">
    <property type="entry name" value="DECARBOXYLATING DEHYDROGENASES-ISOCITRATE, ISOPROPYLMALATE, TARTRATE"/>
    <property type="match status" value="1"/>
</dbReference>
<comment type="similarity">
    <text evidence="1">Belongs to the isocitrate and isopropylmalate dehydrogenases family.</text>
</comment>
<dbReference type="Pfam" id="PF00180">
    <property type="entry name" value="Iso_dh"/>
    <property type="match status" value="1"/>
</dbReference>
<accession>A0A0U9HDI4</accession>
<dbReference type="PROSITE" id="PS00470">
    <property type="entry name" value="IDH_IMDH"/>
    <property type="match status" value="1"/>
</dbReference>
<dbReference type="Proteomes" id="UP000062160">
    <property type="component" value="Unassembled WGS sequence"/>
</dbReference>
<evidence type="ECO:0000256" key="2">
    <source>
        <dbReference type="ARBA" id="ARBA00023002"/>
    </source>
</evidence>
<dbReference type="RefSeq" id="WP_059031832.1">
    <property type="nucleotide sequence ID" value="NZ_BSDN01000003.1"/>
</dbReference>
<dbReference type="GO" id="GO:0004449">
    <property type="term" value="F:isocitrate dehydrogenase (NAD+) activity"/>
    <property type="evidence" value="ECO:0007669"/>
    <property type="project" value="TreeGrafter"/>
</dbReference>
<keyword evidence="5" id="KW-1185">Reference proteome</keyword>
<dbReference type="GO" id="GO:0006099">
    <property type="term" value="P:tricarboxylic acid cycle"/>
    <property type="evidence" value="ECO:0007669"/>
    <property type="project" value="TreeGrafter"/>
</dbReference>
<dbReference type="GO" id="GO:0000287">
    <property type="term" value="F:magnesium ion binding"/>
    <property type="evidence" value="ECO:0007669"/>
    <property type="project" value="InterPro"/>
</dbReference>
<gene>
    <name evidence="4" type="ORF">TSYNT_6112</name>
</gene>
<organism evidence="4">
    <name type="scientific">Tepidanaerobacter syntrophicus</name>
    <dbReference type="NCBI Taxonomy" id="224999"/>
    <lineage>
        <taxon>Bacteria</taxon>
        <taxon>Bacillati</taxon>
        <taxon>Bacillota</taxon>
        <taxon>Clostridia</taxon>
        <taxon>Thermosediminibacterales</taxon>
        <taxon>Tepidanaerobacteraceae</taxon>
        <taxon>Tepidanaerobacter</taxon>
    </lineage>
</organism>
<evidence type="ECO:0000259" key="3">
    <source>
        <dbReference type="SMART" id="SM01329"/>
    </source>
</evidence>
<feature type="domain" description="Isopropylmalate dehydrogenase-like" evidence="3">
    <location>
        <begin position="3"/>
        <end position="327"/>
    </location>
</feature>
<dbReference type="EMBL" id="DF977000">
    <property type="protein sequence ID" value="GAQ24733.1"/>
    <property type="molecule type" value="Genomic_DNA"/>
</dbReference>
<dbReference type="AlphaFoldDB" id="A0A0U9HDI4"/>
<keyword evidence="2" id="KW-0560">Oxidoreductase</keyword>
<sequence length="333" mass="36321">MHKITLIPGDGIGPEITDAVKSIIAASGVDVLWDVQEVGQKALQIYGNPLPDVAIESIKANKIALKGPVTTQIGKGFKSINVTLRQTFDLYANIRPVKSLPGVKTPFSDVDMVIFRENTEDLYAGIENVINEDRVEAIKVITRKASRRIAEKAFEYARQNNRKKVTAVHKANIMKKSDGLFLEETRRTADKYSDIAYDELIVDNTCMKLVQQPEKFDVIVTENLYGDIISDLCAGLVGGLGVVPGMNVGEDYMIFEAVHGSAPDIAGKNIANPLALLMSSVEMLKVIGETRAANSIQTAIYKLLEDGKHLTPDLGGSATTSEMTQELCRLVAN</sequence>
<proteinExistence type="inferred from homology"/>
<dbReference type="PANTHER" id="PTHR11835:SF34">
    <property type="entry name" value="ISOCITRATE DEHYDROGENASE [NAD] SUBUNIT ALPHA, MITOCHONDRIAL"/>
    <property type="match status" value="1"/>
</dbReference>
<dbReference type="Gene3D" id="3.40.718.10">
    <property type="entry name" value="Isopropylmalate Dehydrogenase"/>
    <property type="match status" value="1"/>
</dbReference>